<dbReference type="SMART" id="SM00869">
    <property type="entry name" value="Autotransporter"/>
    <property type="match status" value="1"/>
</dbReference>
<dbReference type="PROSITE" id="PS00135">
    <property type="entry name" value="TRYPSIN_SER"/>
    <property type="match status" value="1"/>
</dbReference>
<dbReference type="Gene3D" id="2.40.10.10">
    <property type="entry name" value="Trypsin-like serine proteases"/>
    <property type="match status" value="1"/>
</dbReference>
<evidence type="ECO:0000259" key="3">
    <source>
        <dbReference type="PROSITE" id="PS50240"/>
    </source>
</evidence>
<dbReference type="Pfam" id="PF03797">
    <property type="entry name" value="Autotransporter"/>
    <property type="match status" value="1"/>
</dbReference>
<dbReference type="InterPro" id="IPR005546">
    <property type="entry name" value="Autotransporte_beta"/>
</dbReference>
<name>A0ABT1XT13_9SPHN</name>
<dbReference type="SUPFAM" id="SSF103515">
    <property type="entry name" value="Autotransporter"/>
    <property type="match status" value="1"/>
</dbReference>
<protein>
    <submittedName>
        <fullName evidence="5">Autotransporter domain-containing protein</fullName>
    </submittedName>
</protein>
<dbReference type="InterPro" id="IPR033116">
    <property type="entry name" value="TRYPSIN_SER"/>
</dbReference>
<dbReference type="InterPro" id="IPR009003">
    <property type="entry name" value="Peptidase_S1_PA"/>
</dbReference>
<keyword evidence="1" id="KW-0645">Protease</keyword>
<dbReference type="PROSITE" id="PS51208">
    <property type="entry name" value="AUTOTRANSPORTER"/>
    <property type="match status" value="1"/>
</dbReference>
<dbReference type="Gene3D" id="2.40.128.130">
    <property type="entry name" value="Autotransporter beta-domain"/>
    <property type="match status" value="1"/>
</dbReference>
<proteinExistence type="predicted"/>
<accession>A0ABT1XT13</accession>
<dbReference type="SUPFAM" id="SSF50494">
    <property type="entry name" value="Trypsin-like serine proteases"/>
    <property type="match status" value="1"/>
</dbReference>
<dbReference type="Pfam" id="PF00089">
    <property type="entry name" value="Trypsin"/>
    <property type="match status" value="1"/>
</dbReference>
<keyword evidence="2" id="KW-0732">Signal</keyword>
<dbReference type="RefSeq" id="WP_257596641.1">
    <property type="nucleotide sequence ID" value="NZ_JANKHH010000007.1"/>
</dbReference>
<dbReference type="PANTHER" id="PTHR24260">
    <property type="match status" value="1"/>
</dbReference>
<dbReference type="Proteomes" id="UP001206067">
    <property type="component" value="Unassembled WGS sequence"/>
</dbReference>
<organism evidence="5 6">
    <name type="scientific">Parerythrobacter lacustris</name>
    <dbReference type="NCBI Taxonomy" id="2969984"/>
    <lineage>
        <taxon>Bacteria</taxon>
        <taxon>Pseudomonadati</taxon>
        <taxon>Pseudomonadota</taxon>
        <taxon>Alphaproteobacteria</taxon>
        <taxon>Sphingomonadales</taxon>
        <taxon>Erythrobacteraceae</taxon>
        <taxon>Parerythrobacter</taxon>
    </lineage>
</organism>
<evidence type="ECO:0000256" key="1">
    <source>
        <dbReference type="RuleBase" id="RU363034"/>
    </source>
</evidence>
<keyword evidence="6" id="KW-1185">Reference proteome</keyword>
<gene>
    <name evidence="5" type="ORF">NSO95_12680</name>
</gene>
<comment type="caution">
    <text evidence="5">The sequence shown here is derived from an EMBL/GenBank/DDBJ whole genome shotgun (WGS) entry which is preliminary data.</text>
</comment>
<dbReference type="NCBIfam" id="TIGR01414">
    <property type="entry name" value="autotrans_barl"/>
    <property type="match status" value="1"/>
</dbReference>
<sequence>MIKRHLHLGVCTTSIALALASSPAIASESEEGAPEAIAAEAQGTFNGFRIEASREAIANARLTFDFAPVPVSHDFNGRLNPPDPELIVRTNIGVAGSVDTANTLPSVVQIFLRNNATGGVFFNCTGTMINPRTVLTAAHCLNDSSSEAYGTAETGDLSLLVATGFNTAPRLFGTINGGLTYAEGGAAQSSDVIIHPSSNLDNGGLGFPYADVAFIALDEPITDVPYMPLLLSPLDQLTHVIVTGYGTRGTGDGGGAGIDFLRRVGENMLGAVASNADFIDNVFFGFAPTADTFGIETQAMYFIDFDDPIRTPAEQAQCTFTGTNISCASLEAVKAIDWFAGDALPREAGTAPGDSGSPLIVDQLYGMPVVAGVLSGGYDFFNLNNRYGDVSFYNPLYLFHEFITENTPYKYVSARSSGRWSNPNTWTQDLDPGFFIDDGNGNLINALPTGPEEGVYGTGPKLGSILGNDITGETSDPSFLLPPEGTPDFGGNLPESSRLLGPGSNRFVPQNTDGTVGTAFANPAQYFDVLLHRPGTITVDMDVEIDKLTLDHSAANFKLPDGWEFTTIIGLEHYAGTSTIDGQFNAPLIAHFGGLIQGTGTIKSDAFFNVTGQLSPDTLAKFGTLTVDGNYIQTSGGALLINVSKVRNTFNSDRLVVTGGASLAGTLALKPTGAVRYGDNWTVLSAGSITGNFENVSLVTNSPLLYGISRVRPDNTIHVEIGARPIAPILGPTSGLTSLGDLLDRLRGNRFSAFSNLFDIVDTAGFDVFGQTLASLTPTSGFGQAATANGFSQRITGQLAQRTLTLRGANDAVAGFSAAGNAGFAQAGVLPGEAGKLGFFGSVSGSFLHMGQTDDPLNSNVLTQATLTQAGELTLGTDYAVNDRLSLGIAVSRIRSSANARLGEEGLRDESSAVAVYGAAKFGKGFVDFHAGHAEQRFGLERASTGDFVSAFDSARGVAQGSQAFAAMRVGYALEPAKGLTVGPVASVDYVRSDLGGYTEFGAGSLGLNVRDRSLTSLGAKLGGMAAVDLPVGRKGKLTAFGSVAYARELADREDVVTASFFGAPDDTFTISNRLDPEWVSVNAGAELALSDRLSASASVTSDIGRGVLSNDQANLTLNWRF</sequence>
<evidence type="ECO:0000313" key="5">
    <source>
        <dbReference type="EMBL" id="MCR2834798.1"/>
    </source>
</evidence>
<evidence type="ECO:0000256" key="2">
    <source>
        <dbReference type="SAM" id="SignalP"/>
    </source>
</evidence>
<dbReference type="InterPro" id="IPR051333">
    <property type="entry name" value="CLIP_Serine_Protease"/>
</dbReference>
<keyword evidence="1" id="KW-0720">Serine protease</keyword>
<dbReference type="InterPro" id="IPR001254">
    <property type="entry name" value="Trypsin_dom"/>
</dbReference>
<dbReference type="PROSITE" id="PS00134">
    <property type="entry name" value="TRYPSIN_HIS"/>
    <property type="match status" value="1"/>
</dbReference>
<keyword evidence="1" id="KW-0378">Hydrolase</keyword>
<feature type="signal peptide" evidence="2">
    <location>
        <begin position="1"/>
        <end position="26"/>
    </location>
</feature>
<dbReference type="EMBL" id="JANKHH010000007">
    <property type="protein sequence ID" value="MCR2834798.1"/>
    <property type="molecule type" value="Genomic_DNA"/>
</dbReference>
<dbReference type="InterPro" id="IPR043504">
    <property type="entry name" value="Peptidase_S1_PA_chymotrypsin"/>
</dbReference>
<feature type="domain" description="Autotransporter" evidence="4">
    <location>
        <begin position="832"/>
        <end position="1122"/>
    </location>
</feature>
<dbReference type="PANTHER" id="PTHR24260:SF136">
    <property type="entry name" value="GH08193P-RELATED"/>
    <property type="match status" value="1"/>
</dbReference>
<reference evidence="5 6" key="1">
    <citation type="submission" date="2022-08" db="EMBL/GenBank/DDBJ databases">
        <title>Polyphasic taxonomy analysis of Qipengyuania sp.RS5-5.</title>
        <authorList>
            <person name="Xamxidin M."/>
            <person name="Wu M."/>
        </authorList>
    </citation>
    <scope>NUCLEOTIDE SEQUENCE [LARGE SCALE GENOMIC DNA]</scope>
    <source>
        <strain evidence="5 6">RS5-5</strain>
    </source>
</reference>
<dbReference type="PROSITE" id="PS50240">
    <property type="entry name" value="TRYPSIN_DOM"/>
    <property type="match status" value="1"/>
</dbReference>
<dbReference type="InterPro" id="IPR036709">
    <property type="entry name" value="Autotransporte_beta_dom_sf"/>
</dbReference>
<dbReference type="InterPro" id="IPR018114">
    <property type="entry name" value="TRYPSIN_HIS"/>
</dbReference>
<evidence type="ECO:0000313" key="6">
    <source>
        <dbReference type="Proteomes" id="UP001206067"/>
    </source>
</evidence>
<evidence type="ECO:0000259" key="4">
    <source>
        <dbReference type="PROSITE" id="PS51208"/>
    </source>
</evidence>
<feature type="chain" id="PRO_5046310513" evidence="2">
    <location>
        <begin position="27"/>
        <end position="1122"/>
    </location>
</feature>
<dbReference type="InterPro" id="IPR006315">
    <property type="entry name" value="OM_autotransptr_brl_dom"/>
</dbReference>
<feature type="domain" description="Peptidase S1" evidence="3">
    <location>
        <begin position="93"/>
        <end position="408"/>
    </location>
</feature>
<dbReference type="SMART" id="SM00020">
    <property type="entry name" value="Tryp_SPc"/>
    <property type="match status" value="1"/>
</dbReference>